<protein>
    <submittedName>
        <fullName evidence="1">Uncharacterized protein</fullName>
    </submittedName>
</protein>
<reference evidence="1" key="1">
    <citation type="submission" date="2021-01" db="EMBL/GenBank/DDBJ databases">
        <authorList>
            <consortium name="Genoscope - CEA"/>
            <person name="William W."/>
        </authorList>
    </citation>
    <scope>NUCLEOTIDE SEQUENCE</scope>
</reference>
<keyword evidence="2" id="KW-1185">Reference proteome</keyword>
<evidence type="ECO:0000313" key="2">
    <source>
        <dbReference type="Proteomes" id="UP000683925"/>
    </source>
</evidence>
<dbReference type="Proteomes" id="UP000683925">
    <property type="component" value="Unassembled WGS sequence"/>
</dbReference>
<dbReference type="AlphaFoldDB" id="A0A8S1TAU4"/>
<dbReference type="OrthoDB" id="1929172at2759"/>
<sequence>MGEVVKMLFVQKGQTWKIIFVEDCVNLNQLFEIISECNIKQKKTQESQKVKRRGQLNTQFKEKKKSIDVPIQQQSPQDIYEVDKNFADKNNIDTQQQLQIQQMRLKNHQKKYYQSCITFFEIKLSNRQRELP</sequence>
<gene>
    <name evidence="1" type="ORF">POCTA_138.1.T0210106</name>
</gene>
<organism evidence="1 2">
    <name type="scientific">Paramecium octaurelia</name>
    <dbReference type="NCBI Taxonomy" id="43137"/>
    <lineage>
        <taxon>Eukaryota</taxon>
        <taxon>Sar</taxon>
        <taxon>Alveolata</taxon>
        <taxon>Ciliophora</taxon>
        <taxon>Intramacronucleata</taxon>
        <taxon>Oligohymenophorea</taxon>
        <taxon>Peniculida</taxon>
        <taxon>Parameciidae</taxon>
        <taxon>Paramecium</taxon>
    </lineage>
</organism>
<accession>A0A8S1TAU4</accession>
<dbReference type="EMBL" id="CAJJDP010000021">
    <property type="protein sequence ID" value="CAD8148404.1"/>
    <property type="molecule type" value="Genomic_DNA"/>
</dbReference>
<comment type="caution">
    <text evidence="1">The sequence shown here is derived from an EMBL/GenBank/DDBJ whole genome shotgun (WGS) entry which is preliminary data.</text>
</comment>
<evidence type="ECO:0000313" key="1">
    <source>
        <dbReference type="EMBL" id="CAD8148404.1"/>
    </source>
</evidence>
<proteinExistence type="predicted"/>
<name>A0A8S1TAU4_PAROT</name>